<gene>
    <name evidence="1" type="ORF">N0B48_09870</name>
</gene>
<name>A0ABT2IV30_9FLAO</name>
<protein>
    <recommendedName>
        <fullName evidence="3">SH3 domain-containing protein</fullName>
    </recommendedName>
</protein>
<proteinExistence type="predicted"/>
<sequence>MQRTTLLLILGFFLLANCKKSNTDANNNLDTLVLNNNNEMDSSEMYGFDDSNLEKKIYEIKGENIFLRDGPGKNYDKLVNQKATDVIGEAQYLQVDYTCTISIEQEKNNWAKVRIVEPSHLSATHSGWIPLKNIIKDGSQTPSVNLSQLKYEIISTTENNISKNYNIYLDINNLSKNEISSFVKQFREKNCSDCTISIFDTKSIKNLIDVYPLSKSKYLTFADHFVAWSIFDTPKLISFYPFQDSKYKEYGGKNFKEQKMK</sequence>
<organism evidence="1 2">
    <name type="scientific">Chryseobacterium herbae</name>
    <dbReference type="NCBI Taxonomy" id="2976476"/>
    <lineage>
        <taxon>Bacteria</taxon>
        <taxon>Pseudomonadati</taxon>
        <taxon>Bacteroidota</taxon>
        <taxon>Flavobacteriia</taxon>
        <taxon>Flavobacteriales</taxon>
        <taxon>Weeksellaceae</taxon>
        <taxon>Chryseobacterium group</taxon>
        <taxon>Chryseobacterium</taxon>
    </lineage>
</organism>
<dbReference type="Proteomes" id="UP001525566">
    <property type="component" value="Unassembled WGS sequence"/>
</dbReference>
<dbReference type="RefSeq" id="WP_259838615.1">
    <property type="nucleotide sequence ID" value="NZ_JAOAMU010000002.1"/>
</dbReference>
<comment type="caution">
    <text evidence="1">The sequence shown here is derived from an EMBL/GenBank/DDBJ whole genome shotgun (WGS) entry which is preliminary data.</text>
</comment>
<evidence type="ECO:0000313" key="2">
    <source>
        <dbReference type="Proteomes" id="UP001525566"/>
    </source>
</evidence>
<accession>A0ABT2IV30</accession>
<evidence type="ECO:0000313" key="1">
    <source>
        <dbReference type="EMBL" id="MCT2562195.1"/>
    </source>
</evidence>
<evidence type="ECO:0008006" key="3">
    <source>
        <dbReference type="Google" id="ProtNLM"/>
    </source>
</evidence>
<reference evidence="1 2" key="1">
    <citation type="submission" date="2022-09" db="EMBL/GenBank/DDBJ databases">
        <title>Chryseobacterium oleae sp.nov., isolated from the inter-root soil of Pyrola calliantha H. Andr. in Tibet.</title>
        <authorList>
            <person name="Li Z."/>
        </authorList>
    </citation>
    <scope>NUCLEOTIDE SEQUENCE [LARGE SCALE GENOMIC DNA]</scope>
    <source>
        <strain evidence="2">pc1-10</strain>
    </source>
</reference>
<dbReference type="EMBL" id="JAOAMU010000002">
    <property type="protein sequence ID" value="MCT2562195.1"/>
    <property type="molecule type" value="Genomic_DNA"/>
</dbReference>
<keyword evidence="2" id="KW-1185">Reference proteome</keyword>